<sequence length="188" mass="20563">MVMTKLIQFPVPLNAFGCFEAAGRHSNFTLAARELGITQAAVSKQIKVLGPVDKVWQPYPGCGQGEECGEGFSCLVVSGGDTSELFEAVEHPLDAVPVLVSPEVAGRRVLSVCFRRNDWSDPVDQEFLAQEVAVIAFIGKEQPRLTDRYRQQVRNCVVVRSLPARQDEAKRAALTVCSGVDFRRKAAA</sequence>
<organism evidence="2 3">
    <name type="scientific">Pseudorhizobium flavum</name>
    <dbReference type="NCBI Taxonomy" id="1335061"/>
    <lineage>
        <taxon>Bacteria</taxon>
        <taxon>Pseudomonadati</taxon>
        <taxon>Pseudomonadota</taxon>
        <taxon>Alphaproteobacteria</taxon>
        <taxon>Hyphomicrobiales</taxon>
        <taxon>Rhizobiaceae</taxon>
        <taxon>Rhizobium/Agrobacterium group</taxon>
        <taxon>Pseudorhizobium</taxon>
    </lineage>
</organism>
<dbReference type="PROSITE" id="PS50931">
    <property type="entry name" value="HTH_LYSR"/>
    <property type="match status" value="1"/>
</dbReference>
<dbReference type="AlphaFoldDB" id="A0A7X0DEQ8"/>
<dbReference type="InterPro" id="IPR036390">
    <property type="entry name" value="WH_DNA-bd_sf"/>
</dbReference>
<dbReference type="Pfam" id="PF00126">
    <property type="entry name" value="HTH_1"/>
    <property type="match status" value="1"/>
</dbReference>
<evidence type="ECO:0000259" key="1">
    <source>
        <dbReference type="PROSITE" id="PS50931"/>
    </source>
</evidence>
<dbReference type="EMBL" id="JACHEJ010000023">
    <property type="protein sequence ID" value="MBB6182253.1"/>
    <property type="molecule type" value="Genomic_DNA"/>
</dbReference>
<evidence type="ECO:0000313" key="2">
    <source>
        <dbReference type="EMBL" id="MBB6182253.1"/>
    </source>
</evidence>
<protein>
    <recommendedName>
        <fullName evidence="1">HTH lysR-type domain-containing protein</fullName>
    </recommendedName>
</protein>
<dbReference type="SUPFAM" id="SSF46785">
    <property type="entry name" value="Winged helix' DNA-binding domain"/>
    <property type="match status" value="1"/>
</dbReference>
<evidence type="ECO:0000313" key="3">
    <source>
        <dbReference type="Proteomes" id="UP000535501"/>
    </source>
</evidence>
<reference evidence="2 3" key="1">
    <citation type="submission" date="2020-08" db="EMBL/GenBank/DDBJ databases">
        <title>Genomic Encyclopedia of Type Strains, Phase IV (KMG-IV): sequencing the most valuable type-strain genomes for metagenomic binning, comparative biology and taxonomic classification.</title>
        <authorList>
            <person name="Goeker M."/>
        </authorList>
    </citation>
    <scope>NUCLEOTIDE SEQUENCE [LARGE SCALE GENOMIC DNA]</scope>
    <source>
        <strain evidence="2 3">DSM 102134</strain>
    </source>
</reference>
<feature type="domain" description="HTH lysR-type" evidence="1">
    <location>
        <begin position="11"/>
        <end position="49"/>
    </location>
</feature>
<dbReference type="Proteomes" id="UP000535501">
    <property type="component" value="Unassembled WGS sequence"/>
</dbReference>
<name>A0A7X0DEQ8_9HYPH</name>
<dbReference type="GO" id="GO:0003700">
    <property type="term" value="F:DNA-binding transcription factor activity"/>
    <property type="evidence" value="ECO:0007669"/>
    <property type="project" value="InterPro"/>
</dbReference>
<proteinExistence type="predicted"/>
<comment type="caution">
    <text evidence="2">The sequence shown here is derived from an EMBL/GenBank/DDBJ whole genome shotgun (WGS) entry which is preliminary data.</text>
</comment>
<accession>A0A7X0DEQ8</accession>
<gene>
    <name evidence="2" type="ORF">HNQ75_004242</name>
</gene>
<dbReference type="InterPro" id="IPR036388">
    <property type="entry name" value="WH-like_DNA-bd_sf"/>
</dbReference>
<dbReference type="InterPro" id="IPR000847">
    <property type="entry name" value="LysR_HTH_N"/>
</dbReference>
<dbReference type="Gene3D" id="1.10.10.10">
    <property type="entry name" value="Winged helix-like DNA-binding domain superfamily/Winged helix DNA-binding domain"/>
    <property type="match status" value="1"/>
</dbReference>
<keyword evidence="3" id="KW-1185">Reference proteome</keyword>